<dbReference type="PATRIC" id="fig|1246995.3.peg.7212"/>
<feature type="compositionally biased region" description="Low complexity" evidence="1">
    <location>
        <begin position="231"/>
        <end position="245"/>
    </location>
</feature>
<protein>
    <submittedName>
        <fullName evidence="3">Uncharacterized protein</fullName>
    </submittedName>
</protein>
<evidence type="ECO:0000313" key="3">
    <source>
        <dbReference type="EMBL" id="AGZ45384.1"/>
    </source>
</evidence>
<feature type="region of interest" description="Disordered" evidence="1">
    <location>
        <begin position="1"/>
        <end position="246"/>
    </location>
</feature>
<dbReference type="HOGENOM" id="CLU_663300_0_0_11"/>
<feature type="transmembrane region" description="Helical" evidence="2">
    <location>
        <begin position="279"/>
        <end position="301"/>
    </location>
</feature>
<evidence type="ECO:0000313" key="4">
    <source>
        <dbReference type="Proteomes" id="UP000017746"/>
    </source>
</evidence>
<gene>
    <name evidence="3" type="ORF">AFR_35640</name>
</gene>
<name>U5W8B4_9ACTN</name>
<feature type="compositionally biased region" description="Gly residues" evidence="1">
    <location>
        <begin position="124"/>
        <end position="139"/>
    </location>
</feature>
<feature type="compositionally biased region" description="Polar residues" evidence="1">
    <location>
        <begin position="85"/>
        <end position="98"/>
    </location>
</feature>
<evidence type="ECO:0000256" key="2">
    <source>
        <dbReference type="SAM" id="Phobius"/>
    </source>
</evidence>
<feature type="region of interest" description="Disordered" evidence="1">
    <location>
        <begin position="305"/>
        <end position="327"/>
    </location>
</feature>
<evidence type="ECO:0000256" key="1">
    <source>
        <dbReference type="SAM" id="MobiDB-lite"/>
    </source>
</evidence>
<dbReference type="KEGG" id="afs:AFR_35640"/>
<keyword evidence="4" id="KW-1185">Reference proteome</keyword>
<dbReference type="eggNOG" id="COG5164">
    <property type="taxonomic scope" value="Bacteria"/>
</dbReference>
<dbReference type="EMBL" id="CP006272">
    <property type="protein sequence ID" value="AGZ45384.1"/>
    <property type="molecule type" value="Genomic_DNA"/>
</dbReference>
<reference evidence="3 4" key="1">
    <citation type="journal article" date="2014" name="J. Biotechnol.">
        <title>Complete genome sequence of the actinobacterium Actinoplanes friuliensis HAG 010964, producer of the lipopeptide antibiotic friulimycin.</title>
        <authorList>
            <person name="Ruckert C."/>
            <person name="Szczepanowski R."/>
            <person name="Albersmeier A."/>
            <person name="Goesmann A."/>
            <person name="Fischer N."/>
            <person name="Steinkamper A."/>
            <person name="Puhler A."/>
            <person name="Biener R."/>
            <person name="Schwartz D."/>
            <person name="Kalinowski J."/>
        </authorList>
    </citation>
    <scope>NUCLEOTIDE SEQUENCE [LARGE SCALE GENOMIC DNA]</scope>
    <source>
        <strain evidence="3 4">DSM 7358</strain>
    </source>
</reference>
<keyword evidence="2" id="KW-0472">Membrane</keyword>
<proteinExistence type="predicted"/>
<dbReference type="STRING" id="1246995.AFR_35640"/>
<keyword evidence="2" id="KW-1133">Transmembrane helix</keyword>
<feature type="compositionally biased region" description="Polar residues" evidence="1">
    <location>
        <begin position="36"/>
        <end position="46"/>
    </location>
</feature>
<organism evidence="3 4">
    <name type="scientific">Actinoplanes friuliensis DSM 7358</name>
    <dbReference type="NCBI Taxonomy" id="1246995"/>
    <lineage>
        <taxon>Bacteria</taxon>
        <taxon>Bacillati</taxon>
        <taxon>Actinomycetota</taxon>
        <taxon>Actinomycetes</taxon>
        <taxon>Micromonosporales</taxon>
        <taxon>Micromonosporaceae</taxon>
        <taxon>Actinoplanes</taxon>
    </lineage>
</organism>
<dbReference type="Proteomes" id="UP000017746">
    <property type="component" value="Chromosome"/>
</dbReference>
<dbReference type="AlphaFoldDB" id="U5W8B4"/>
<accession>U5W8B4</accession>
<sequence>MSPATPVPHYAAAGPSPTPPEPAPGDQVGTAAGDNAENNNVTSQQYGYGPFHGSPQQPSDTHPAATPNAPTSGTPPVSAAGPGHETSQPGPGHTNPTSGAGPGYGESPTSGVGPGHGKTPVSGPGFGGGNPTSGAGLGYGNTPTSGAGPGYGNTPVSSAGPGFGADNPTSGAGPGYGNTPVSSAGPGFGADNPTSGAGPGYGNTPTSSAGPGYGGDNPTSGAGPAYGENYSTSSPPSWSSTDPISGSGAAADPYGFSVAPAFGGGPRIEPTPKQPKGRYLIPALAGLVAGLLIFGTGGFFAGRATGGTDTPAPPAPPAPTATAPAGLGPYEQNQVALNQPKLTGSLAVISQGWLPNLSGCSRSGEKGGPVLNKGEKVRVRCEMDAMSAIFVEYATDADRDKARVKTLGQNVDARKLTPGVGPATERATPSGRTNGNYVEFAYPASGKTVSGIWWDDAATPVAAYLLAYWKEGTGSQWEPMRDIWARYA</sequence>
<keyword evidence="2" id="KW-0812">Transmembrane</keyword>